<protein>
    <recommendedName>
        <fullName evidence="3">Type III secretion system flagellar brake protein YcgR PilZN domain-containing protein</fullName>
    </recommendedName>
</protein>
<gene>
    <name evidence="4" type="ORF">MNBD_GAMMA15-1855</name>
</gene>
<dbReference type="GO" id="GO:0000166">
    <property type="term" value="F:nucleotide binding"/>
    <property type="evidence" value="ECO:0007669"/>
    <property type="project" value="UniProtKB-KW"/>
</dbReference>
<accession>A0A3B0YT94</accession>
<keyword evidence="1" id="KW-0547">Nucleotide-binding</keyword>
<evidence type="ECO:0000256" key="2">
    <source>
        <dbReference type="ARBA" id="ARBA00023143"/>
    </source>
</evidence>
<dbReference type="Gene3D" id="2.30.110.10">
    <property type="entry name" value="Electron Transport, Fmn-binding Protein, Chain A"/>
    <property type="match status" value="1"/>
</dbReference>
<organism evidence="4">
    <name type="scientific">hydrothermal vent metagenome</name>
    <dbReference type="NCBI Taxonomy" id="652676"/>
    <lineage>
        <taxon>unclassified sequences</taxon>
        <taxon>metagenomes</taxon>
        <taxon>ecological metagenomes</taxon>
    </lineage>
</organism>
<dbReference type="AlphaFoldDB" id="A0A3B0YT94"/>
<evidence type="ECO:0000313" key="4">
    <source>
        <dbReference type="EMBL" id="VAW79850.1"/>
    </source>
</evidence>
<dbReference type="SUPFAM" id="SSF141371">
    <property type="entry name" value="PilZ domain-like"/>
    <property type="match status" value="2"/>
</dbReference>
<reference evidence="4" key="1">
    <citation type="submission" date="2018-06" db="EMBL/GenBank/DDBJ databases">
        <authorList>
            <person name="Zhirakovskaya E."/>
        </authorList>
    </citation>
    <scope>NUCLEOTIDE SEQUENCE</scope>
</reference>
<dbReference type="Pfam" id="PF12945">
    <property type="entry name" value="PilZNR"/>
    <property type="match status" value="1"/>
</dbReference>
<name>A0A3B0YT94_9ZZZZ</name>
<evidence type="ECO:0000259" key="3">
    <source>
        <dbReference type="Pfam" id="PF12945"/>
    </source>
</evidence>
<evidence type="ECO:0000256" key="1">
    <source>
        <dbReference type="ARBA" id="ARBA00022741"/>
    </source>
</evidence>
<proteinExistence type="predicted"/>
<dbReference type="EMBL" id="UOFN01000120">
    <property type="protein sequence ID" value="VAW79850.1"/>
    <property type="molecule type" value="Genomic_DNA"/>
</dbReference>
<keyword evidence="2" id="KW-0975">Bacterial flagellum</keyword>
<dbReference type="InterPro" id="IPR009926">
    <property type="entry name" value="T3SS_YcgR_PilZN"/>
</dbReference>
<sequence>MEYTDLKIQIGEPLQLQPRDGGDSRRLHVNLIGYLAGTSLLVTTPMAADKIMIIREGQPFVVRVMVGNRIVGFTTTVLRTCSRPFPYLHLSYPEEMEQITVRQAQRVRVKLFASLKNSNPDFQFDKPKSATIVDLSTSGALLVSSEQLGETEDKVTVNCAVKIANTEKLLTLPAIIRNVHIEPSEEHGEHSFYHGLELKLKTEQDTFALHGFVYEQIVREQSK</sequence>
<feature type="domain" description="Type III secretion system flagellar brake protein YcgR PilZN" evidence="3">
    <location>
        <begin position="9"/>
        <end position="93"/>
    </location>
</feature>
<dbReference type="InterPro" id="IPR012349">
    <property type="entry name" value="Split_barrel_FMN-bd"/>
</dbReference>